<keyword evidence="4 10" id="KW-0479">Metal-binding</keyword>
<evidence type="ECO:0000256" key="10">
    <source>
        <dbReference type="RuleBase" id="RU003435"/>
    </source>
</evidence>
<dbReference type="GO" id="GO:0046872">
    <property type="term" value="F:metal ion binding"/>
    <property type="evidence" value="ECO:0007669"/>
    <property type="project" value="UniProtKB-UniRule"/>
</dbReference>
<feature type="domain" description="Peptidase M3A/M3B catalytic" evidence="11">
    <location>
        <begin position="848"/>
        <end position="1277"/>
    </location>
</feature>
<keyword evidence="9" id="KW-0496">Mitochondrion</keyword>
<dbReference type="SUPFAM" id="SSF55486">
    <property type="entry name" value="Metalloproteases ('zincins'), catalytic domain"/>
    <property type="match status" value="2"/>
</dbReference>
<dbReference type="InterPro" id="IPR001567">
    <property type="entry name" value="Pept_M3A_M3B_dom"/>
</dbReference>
<dbReference type="Proteomes" id="UP001172457">
    <property type="component" value="Unassembled WGS sequence"/>
</dbReference>
<evidence type="ECO:0000256" key="2">
    <source>
        <dbReference type="ARBA" id="ARBA00006040"/>
    </source>
</evidence>
<keyword evidence="6 10" id="KW-0862">Zinc</keyword>
<sequence length="1303" mass="147851">MAALIRRAASSLCSSASRNRRFFAPAAHRMEETGLYGCHHLKNPKGFQRIVDDAIERSNELIGYISQMPSSAEIINAMDEISNTVCQVVDSAELCRHTHPDREFVDEAVKASMRINEYLHYLNTNLTLYDAVLKADQDPALTSEEAKRVARDLRIDFEKGGIHLCAEKKDRVSELNVEIAKCCAQYNENIAKEPGHVDVYPASRISKNLHHLVKPVNRPTSAGSRVNFREKGFQIVTEPSTVSAVLQWASDDEVRKMTYIQSNSVPRANLGVLDNLIAARHEIAQIMGYNSYAGYALHSNMASSPDVVSSFLVELSKMVQPKALEEFKSIRDFKRERNGQQDIELEPWDEAYFTRSMKSSAYNLDFSVVASYFSLSQCIEGLKLLVESLFGVKFLNISLTPGESWHPDVMKMALHHPNEGDLGYIYLDLNSRRGKYPGCAHFAIRGGRRLSETEYQLPVIALVCNFSKPHNSATVRLNHSDVDTLFHEFGHALHSLLSRTDYQHFSGTRVAFDMAETPSNLFEYYAWDYRVLKKFARHYSSGDIIPEKLVESMQGAKKMFAATELQQQIFYAMADQALYGDHTSPIDTTSIVAELREQHTNWKHVEGTHWQTRFSHLLYYGAGYYSYLYAKCFASTIWERVCKEDPLSLDTGTAIRTKFLQHGGAKDPAQLLNHLAGDGIIRHHNGGKPNLVMHVIFEHFREFVDEAVKASMRISEYILHFRTNLPLYDAVLKADQDPTLTSEEAKRVARDFRNLSEKHGIHLCAEKKDRLSQLNVEIEKCCGQYYENIAKEPGHVDVYPTSCIPEILHHLVKPVNRPTLPGSRVKSKDKGFRIVTEPMIVSSVLQWTSNDQVRKMTYIESNSVPHANLGVLDNLIAARHEIAQISGYKSYADYALHSNMASSPDVVSSFLDELSKTIQPKAVEEFKSIRDFKRQKTGQKYMELEPWDEAYFTSLMKSSAYNLDFSVVPSYFSLSQCIEGLKLLVESLFGMKFLNIPLTPGESWHPDVMKMSLHHPNEGDLGYIYLDLILRRGKYPGYANFPIRRGRRLSETEYQLPVVALVCNFSKLPNSAAVRLQHSDVEILFHEFGHALHSLLSRTDYQHFSGTRVAFDMMETPSSLFQYYAWDYRVLKKFARHYSTGDIIPEKLVESTQGAKKMFAAMKLQQEIYYAMADQALYGNQTSPVDTTSIVADLRKQHTNWKHAEGTHWQTRFSHLLQYGAGVYTYLYGKCFASTIWERVCKEDPLSLETGTAIRTKLLQHGGAKDPAQLLSHLAGDGIIRHQNGGIVPDITSLCNELNLGKR</sequence>
<organism evidence="12 13">
    <name type="scientific">Centaurea solstitialis</name>
    <name type="common">yellow star-thistle</name>
    <dbReference type="NCBI Taxonomy" id="347529"/>
    <lineage>
        <taxon>Eukaryota</taxon>
        <taxon>Viridiplantae</taxon>
        <taxon>Streptophyta</taxon>
        <taxon>Embryophyta</taxon>
        <taxon>Tracheophyta</taxon>
        <taxon>Spermatophyta</taxon>
        <taxon>Magnoliopsida</taxon>
        <taxon>eudicotyledons</taxon>
        <taxon>Gunneridae</taxon>
        <taxon>Pentapetalae</taxon>
        <taxon>asterids</taxon>
        <taxon>campanulids</taxon>
        <taxon>Asterales</taxon>
        <taxon>Asteraceae</taxon>
        <taxon>Carduoideae</taxon>
        <taxon>Cardueae</taxon>
        <taxon>Centaureinae</taxon>
        <taxon>Centaurea</taxon>
    </lineage>
</organism>
<protein>
    <recommendedName>
        <fullName evidence="11">Peptidase M3A/M3B catalytic domain-containing protein</fullName>
    </recommendedName>
</protein>
<dbReference type="InterPro" id="IPR024077">
    <property type="entry name" value="Neurolysin/TOP_dom2"/>
</dbReference>
<dbReference type="EMBL" id="JARYMX010000031">
    <property type="protein sequence ID" value="KAJ9536345.1"/>
    <property type="molecule type" value="Genomic_DNA"/>
</dbReference>
<reference evidence="12" key="1">
    <citation type="submission" date="2023-03" db="EMBL/GenBank/DDBJ databases">
        <title>Chromosome-scale reference genome and RAD-based genetic map of yellow starthistle (Centaurea solstitialis) reveal putative structural variation and QTLs associated with invader traits.</title>
        <authorList>
            <person name="Reatini B."/>
            <person name="Cang F.A."/>
            <person name="Jiang Q."/>
            <person name="Mckibben M.T.W."/>
            <person name="Barker M.S."/>
            <person name="Rieseberg L.H."/>
            <person name="Dlugosch K.M."/>
        </authorList>
    </citation>
    <scope>NUCLEOTIDE SEQUENCE</scope>
    <source>
        <strain evidence="12">CAN-66</strain>
        <tissue evidence="12">Leaf</tissue>
    </source>
</reference>
<evidence type="ECO:0000256" key="3">
    <source>
        <dbReference type="ARBA" id="ARBA00022670"/>
    </source>
</evidence>
<dbReference type="InterPro" id="IPR033851">
    <property type="entry name" value="M3A_MIP"/>
</dbReference>
<keyword evidence="8 10" id="KW-0482">Metalloprotease</keyword>
<dbReference type="GO" id="GO:0006508">
    <property type="term" value="P:proteolysis"/>
    <property type="evidence" value="ECO:0007669"/>
    <property type="project" value="UniProtKB-KW"/>
</dbReference>
<keyword evidence="5 10" id="KW-0378">Hydrolase</keyword>
<evidence type="ECO:0000256" key="4">
    <source>
        <dbReference type="ARBA" id="ARBA00022723"/>
    </source>
</evidence>
<evidence type="ECO:0000256" key="7">
    <source>
        <dbReference type="ARBA" id="ARBA00022946"/>
    </source>
</evidence>
<evidence type="ECO:0000259" key="11">
    <source>
        <dbReference type="Pfam" id="PF01432"/>
    </source>
</evidence>
<dbReference type="GO" id="GO:0005739">
    <property type="term" value="C:mitochondrion"/>
    <property type="evidence" value="ECO:0007669"/>
    <property type="project" value="UniProtKB-SubCell"/>
</dbReference>
<dbReference type="Gene3D" id="1.10.1370.10">
    <property type="entry name" value="Neurolysin, domain 3"/>
    <property type="match status" value="2"/>
</dbReference>
<gene>
    <name evidence="12" type="ORF">OSB04_un000481</name>
</gene>
<dbReference type="InterPro" id="IPR024079">
    <property type="entry name" value="MetalloPept_cat_dom_sf"/>
</dbReference>
<name>A0AA38W2K9_9ASTR</name>
<dbReference type="InterPro" id="IPR045090">
    <property type="entry name" value="Pept_M3A_M3B"/>
</dbReference>
<evidence type="ECO:0000313" key="12">
    <source>
        <dbReference type="EMBL" id="KAJ9536345.1"/>
    </source>
</evidence>
<keyword evidence="13" id="KW-1185">Reference proteome</keyword>
<proteinExistence type="inferred from homology"/>
<comment type="similarity">
    <text evidence="2 10">Belongs to the peptidase M3 family.</text>
</comment>
<dbReference type="GO" id="GO:0004222">
    <property type="term" value="F:metalloendopeptidase activity"/>
    <property type="evidence" value="ECO:0007669"/>
    <property type="project" value="InterPro"/>
</dbReference>
<evidence type="ECO:0000256" key="9">
    <source>
        <dbReference type="ARBA" id="ARBA00023128"/>
    </source>
</evidence>
<evidence type="ECO:0000256" key="8">
    <source>
        <dbReference type="ARBA" id="ARBA00023049"/>
    </source>
</evidence>
<evidence type="ECO:0000313" key="13">
    <source>
        <dbReference type="Proteomes" id="UP001172457"/>
    </source>
</evidence>
<dbReference type="PANTHER" id="PTHR11804:SF79">
    <property type="entry name" value="MITOCHONDRIAL INTERMEDIATE PEPTIDASE"/>
    <property type="match status" value="1"/>
</dbReference>
<dbReference type="Pfam" id="PF01432">
    <property type="entry name" value="Peptidase_M3"/>
    <property type="match status" value="2"/>
</dbReference>
<comment type="subcellular location">
    <subcellularLocation>
        <location evidence="1">Mitochondrion</location>
    </subcellularLocation>
</comment>
<feature type="domain" description="Peptidase M3A/M3B catalytic" evidence="11">
    <location>
        <begin position="247"/>
        <end position="678"/>
    </location>
</feature>
<comment type="caution">
    <text evidence="12">The sequence shown here is derived from an EMBL/GenBank/DDBJ whole genome shotgun (WGS) entry which is preliminary data.</text>
</comment>
<dbReference type="CDD" id="cd06457">
    <property type="entry name" value="M3A_MIP"/>
    <property type="match status" value="2"/>
</dbReference>
<dbReference type="Gene3D" id="3.40.390.10">
    <property type="entry name" value="Collagenase (Catalytic Domain)"/>
    <property type="match status" value="2"/>
</dbReference>
<keyword evidence="7" id="KW-0809">Transit peptide</keyword>
<dbReference type="GO" id="GO:0006518">
    <property type="term" value="P:peptide metabolic process"/>
    <property type="evidence" value="ECO:0007669"/>
    <property type="project" value="TreeGrafter"/>
</dbReference>
<comment type="cofactor">
    <cofactor evidence="10">
        <name>Zn(2+)</name>
        <dbReference type="ChEBI" id="CHEBI:29105"/>
    </cofactor>
    <text evidence="10">Binds 1 zinc ion.</text>
</comment>
<evidence type="ECO:0000256" key="1">
    <source>
        <dbReference type="ARBA" id="ARBA00004173"/>
    </source>
</evidence>
<evidence type="ECO:0000256" key="6">
    <source>
        <dbReference type="ARBA" id="ARBA00022833"/>
    </source>
</evidence>
<keyword evidence="3 10" id="KW-0645">Protease</keyword>
<evidence type="ECO:0000256" key="5">
    <source>
        <dbReference type="ARBA" id="ARBA00022801"/>
    </source>
</evidence>
<accession>A0AA38W2K9</accession>
<dbReference type="PANTHER" id="PTHR11804">
    <property type="entry name" value="PROTEASE M3 THIMET OLIGOPEPTIDASE-RELATED"/>
    <property type="match status" value="1"/>
</dbReference>
<dbReference type="FunFam" id="3.40.390.10:FF:000019">
    <property type="entry name" value="Mitochondrial intermediate peptidase, mitochondrial"/>
    <property type="match status" value="2"/>
</dbReference>